<keyword evidence="3" id="KW-0813">Transport</keyword>
<dbReference type="PANTHER" id="PTHR30532">
    <property type="entry name" value="IRON III DICITRATE-BINDING PERIPLASMIC PROTEIN"/>
    <property type="match status" value="1"/>
</dbReference>
<dbReference type="OrthoDB" id="2241086at2"/>
<keyword evidence="9" id="KW-1185">Reference proteome</keyword>
<feature type="signal peptide" evidence="6">
    <location>
        <begin position="1"/>
        <end position="20"/>
    </location>
</feature>
<feature type="chain" id="PRO_5039462017" evidence="6">
    <location>
        <begin position="21"/>
        <end position="312"/>
    </location>
</feature>
<evidence type="ECO:0000259" key="7">
    <source>
        <dbReference type="PROSITE" id="PS50983"/>
    </source>
</evidence>
<dbReference type="Pfam" id="PF01497">
    <property type="entry name" value="Peripla_BP_2"/>
    <property type="match status" value="1"/>
</dbReference>
<keyword evidence="4 6" id="KW-0732">Signal</keyword>
<evidence type="ECO:0000256" key="1">
    <source>
        <dbReference type="ARBA" id="ARBA00004193"/>
    </source>
</evidence>
<dbReference type="GO" id="GO:0005886">
    <property type="term" value="C:plasma membrane"/>
    <property type="evidence" value="ECO:0007669"/>
    <property type="project" value="UniProtKB-SubCell"/>
</dbReference>
<dbReference type="STRING" id="1220589.CD32_12640"/>
<sequence>MKKWLWLCVAVMLLALAACGNEEEKGSNEGKAKEESSSDTVTYTKSDGTEIEVPADPKRVVVLAAYAGDVMKLGVNIVGVDSWSADNPEFKESLKDAAVVSNEDVEKIIELEPDLIIGFDSIENGDKLAEIAPTVLFTYGEYDYLQQHIEIGKALNKEEEAKAWVEDFKKRAAEAGDKIKEKIGEEATITVVENYDKQMYIFGDAWGRGTEVLYQAMGLKMPKAVEEAALEPGYYAISQEVLGDYTGDYLLMSLVSDGQDTSFLEKDWFKKIGAVQKGHFIQVDAKSFYFNDASSLDYQLKVLEEAFAAIQP</sequence>
<dbReference type="GO" id="GO:0030288">
    <property type="term" value="C:outer membrane-bounded periplasmic space"/>
    <property type="evidence" value="ECO:0007669"/>
    <property type="project" value="TreeGrafter"/>
</dbReference>
<name>A0A0A3II90_9BACI</name>
<reference evidence="8 9" key="1">
    <citation type="submission" date="2014-02" db="EMBL/GenBank/DDBJ databases">
        <title>Draft genome sequence of Lysinibacillus odysseyi NBRC 100172.</title>
        <authorList>
            <person name="Zhang F."/>
            <person name="Wang G."/>
            <person name="Zhang L."/>
        </authorList>
    </citation>
    <scope>NUCLEOTIDE SEQUENCE [LARGE SCALE GENOMIC DNA]</scope>
    <source>
        <strain evidence="8 9">NBRC 100172</strain>
    </source>
</reference>
<dbReference type="InterPro" id="IPR002491">
    <property type="entry name" value="ABC_transptr_periplasmic_BD"/>
</dbReference>
<dbReference type="Proteomes" id="UP000030437">
    <property type="component" value="Unassembled WGS sequence"/>
</dbReference>
<protein>
    <submittedName>
        <fullName evidence="8">ABC transporter substrate-binding protein</fullName>
    </submittedName>
</protein>
<feature type="region of interest" description="Disordered" evidence="5">
    <location>
        <begin position="24"/>
        <end position="46"/>
    </location>
</feature>
<dbReference type="eggNOG" id="COG0614">
    <property type="taxonomic scope" value="Bacteria"/>
</dbReference>
<feature type="domain" description="Fe/B12 periplasmic-binding" evidence="7">
    <location>
        <begin position="58"/>
        <end position="311"/>
    </location>
</feature>
<organism evidence="8 9">
    <name type="scientific">Lysinibacillus odysseyi 34hs-1 = NBRC 100172</name>
    <dbReference type="NCBI Taxonomy" id="1220589"/>
    <lineage>
        <taxon>Bacteria</taxon>
        <taxon>Bacillati</taxon>
        <taxon>Bacillota</taxon>
        <taxon>Bacilli</taxon>
        <taxon>Bacillales</taxon>
        <taxon>Bacillaceae</taxon>
        <taxon>Lysinibacillus</taxon>
    </lineage>
</organism>
<evidence type="ECO:0000256" key="5">
    <source>
        <dbReference type="SAM" id="MobiDB-lite"/>
    </source>
</evidence>
<evidence type="ECO:0000313" key="8">
    <source>
        <dbReference type="EMBL" id="KGR84429.1"/>
    </source>
</evidence>
<evidence type="ECO:0000256" key="2">
    <source>
        <dbReference type="ARBA" id="ARBA00008814"/>
    </source>
</evidence>
<comment type="subcellular location">
    <subcellularLocation>
        <location evidence="1">Cell membrane</location>
        <topology evidence="1">Lipid-anchor</topology>
    </subcellularLocation>
</comment>
<dbReference type="InterPro" id="IPR051313">
    <property type="entry name" value="Bact_iron-sidero_bind"/>
</dbReference>
<dbReference type="EMBL" id="JPVP01000056">
    <property type="protein sequence ID" value="KGR84429.1"/>
    <property type="molecule type" value="Genomic_DNA"/>
</dbReference>
<dbReference type="PROSITE" id="PS50983">
    <property type="entry name" value="FE_B12_PBP"/>
    <property type="match status" value="1"/>
</dbReference>
<dbReference type="GO" id="GO:1901678">
    <property type="term" value="P:iron coordination entity transport"/>
    <property type="evidence" value="ECO:0007669"/>
    <property type="project" value="UniProtKB-ARBA"/>
</dbReference>
<dbReference type="CDD" id="cd01138">
    <property type="entry name" value="FeuA"/>
    <property type="match status" value="1"/>
</dbReference>
<evidence type="ECO:0000313" key="9">
    <source>
        <dbReference type="Proteomes" id="UP000030437"/>
    </source>
</evidence>
<dbReference type="RefSeq" id="WP_036155113.1">
    <property type="nucleotide sequence ID" value="NZ_AVCX01000005.1"/>
</dbReference>
<evidence type="ECO:0000256" key="6">
    <source>
        <dbReference type="SAM" id="SignalP"/>
    </source>
</evidence>
<comment type="similarity">
    <text evidence="2">Belongs to the bacterial solute-binding protein 8 family.</text>
</comment>
<evidence type="ECO:0000256" key="4">
    <source>
        <dbReference type="ARBA" id="ARBA00022729"/>
    </source>
</evidence>
<dbReference type="Gene3D" id="3.40.50.1980">
    <property type="entry name" value="Nitrogenase molybdenum iron protein domain"/>
    <property type="match status" value="2"/>
</dbReference>
<dbReference type="PROSITE" id="PS51257">
    <property type="entry name" value="PROKAR_LIPOPROTEIN"/>
    <property type="match status" value="1"/>
</dbReference>
<evidence type="ECO:0000256" key="3">
    <source>
        <dbReference type="ARBA" id="ARBA00022448"/>
    </source>
</evidence>
<feature type="compositionally biased region" description="Basic and acidic residues" evidence="5">
    <location>
        <begin position="24"/>
        <end position="36"/>
    </location>
</feature>
<dbReference type="SUPFAM" id="SSF53807">
    <property type="entry name" value="Helical backbone' metal receptor"/>
    <property type="match status" value="1"/>
</dbReference>
<accession>A0A0A3II90</accession>
<dbReference type="PANTHER" id="PTHR30532:SF26">
    <property type="entry name" value="IRON(3+)-HYDROXAMATE-BINDING PROTEIN FHUD"/>
    <property type="match status" value="1"/>
</dbReference>
<gene>
    <name evidence="8" type="ORF">CD32_12640</name>
</gene>
<comment type="caution">
    <text evidence="8">The sequence shown here is derived from an EMBL/GenBank/DDBJ whole genome shotgun (WGS) entry which is preliminary data.</text>
</comment>
<dbReference type="AlphaFoldDB" id="A0A0A3II90"/>
<proteinExistence type="inferred from homology"/>